<protein>
    <submittedName>
        <fullName evidence="3">Uncharacterized protein</fullName>
    </submittedName>
</protein>
<comment type="caution">
    <text evidence="3">The sequence shown here is derived from an EMBL/GenBank/DDBJ whole genome shotgun (WGS) entry which is preliminary data.</text>
</comment>
<keyword evidence="4" id="KW-1185">Reference proteome</keyword>
<keyword evidence="2" id="KW-0472">Membrane</keyword>
<evidence type="ECO:0000256" key="2">
    <source>
        <dbReference type="SAM" id="Phobius"/>
    </source>
</evidence>
<organism evidence="3 4">
    <name type="scientific">Leptospira borgpetersenii str. 200801926</name>
    <dbReference type="NCBI Taxonomy" id="1193009"/>
    <lineage>
        <taxon>Bacteria</taxon>
        <taxon>Pseudomonadati</taxon>
        <taxon>Spirochaetota</taxon>
        <taxon>Spirochaetia</taxon>
        <taxon>Leptospirales</taxon>
        <taxon>Leptospiraceae</taxon>
        <taxon>Leptospira</taxon>
    </lineage>
</organism>
<feature type="compositionally biased region" description="Basic and acidic residues" evidence="1">
    <location>
        <begin position="102"/>
        <end position="123"/>
    </location>
</feature>
<reference evidence="3" key="1">
    <citation type="submission" date="2012-09" db="EMBL/GenBank/DDBJ databases">
        <authorList>
            <person name="Harkins D.M."/>
            <person name="Durkin A.S."/>
            <person name="Brinkac L.M."/>
            <person name="Selengut J.D."/>
            <person name="Sanka R."/>
            <person name="DePew J."/>
            <person name="Purushe J."/>
            <person name="Picardeau M."/>
            <person name="Werts C."/>
            <person name="Goarant C."/>
            <person name="Vinetz J.M."/>
            <person name="Sutton G.G."/>
            <person name="Nelson W.C."/>
            <person name="Fouts D.E."/>
        </authorList>
    </citation>
    <scope>NUCLEOTIDE SEQUENCE [LARGE SCALE GENOMIC DNA]</scope>
    <source>
        <strain evidence="3">200801926</strain>
    </source>
</reference>
<evidence type="ECO:0000256" key="1">
    <source>
        <dbReference type="SAM" id="MobiDB-lite"/>
    </source>
</evidence>
<feature type="region of interest" description="Disordered" evidence="1">
    <location>
        <begin position="102"/>
        <end position="147"/>
    </location>
</feature>
<feature type="compositionally biased region" description="Polar residues" evidence="1">
    <location>
        <begin position="167"/>
        <end position="177"/>
    </location>
</feature>
<gene>
    <name evidence="3" type="ORF">LEP1GSC128_0979</name>
</gene>
<accession>A0ABN0I2Y3</accession>
<keyword evidence="2" id="KW-0812">Transmembrane</keyword>
<dbReference type="RefSeq" id="WP_002757782.1">
    <property type="nucleotide sequence ID" value="NZ_AKWJ02000009.1"/>
</dbReference>
<feature type="region of interest" description="Disordered" evidence="1">
    <location>
        <begin position="167"/>
        <end position="202"/>
    </location>
</feature>
<dbReference type="EMBL" id="AKWJ02000009">
    <property type="protein sequence ID" value="EKP15478.1"/>
    <property type="molecule type" value="Genomic_DNA"/>
</dbReference>
<proteinExistence type="predicted"/>
<feature type="transmembrane region" description="Helical" evidence="2">
    <location>
        <begin position="12"/>
        <end position="30"/>
    </location>
</feature>
<name>A0ABN0I2Y3_LEPBO</name>
<feature type="compositionally biased region" description="Basic and acidic residues" evidence="1">
    <location>
        <begin position="137"/>
        <end position="147"/>
    </location>
</feature>
<evidence type="ECO:0000313" key="3">
    <source>
        <dbReference type="EMBL" id="EKP15478.1"/>
    </source>
</evidence>
<sequence>MFNRIKRYKAHFAGAIFIFGIAAFSILFYWKSNFGNSIAERLYSVLRAGEYHSKIVLEPEKPDFTNPVQAVGKTELLPEPNSTYDLEITSAAWETAAELAIEKSENRNKEDDSKHTKIARFDPVEDGSYPNPQTESGSKENRKKNTIDEISKSEFLIKDQKIKTFSVSTDFPNQEPNHIQKIETSKSEPPDEVQKIKTSKPNRRDKLTQLYIQEVERYLSRNSQKKNEAPLPKEYSEVVIDSLEQVHWKEDSKFDSLKDAQIQSKTIPTIRQDVAVSEPDFEEETAHLQKVIESVSNLRAKGKVKNRFSETVTSRKEILNLELNSDEEIKNRFRKTAYISKMWELPRKLDNHKTYSKADDRQRDENSSLDFYFLESPSVNTAIKEEKSNFSIEDPIANSEHTFVSKIYEETPLVASWELQTDTFEIRILENANIERWAWIQIQEKLKEIKNKTLQNKAPSLFASGKEILLYFPRRDESRRKNQPNPKKQEIVSTLSGYTRKDSNSLILERFLEVPNVNRKQMRYYAIRTNGPPPTVHKQV</sequence>
<evidence type="ECO:0000313" key="4">
    <source>
        <dbReference type="Proteomes" id="UP000002837"/>
    </source>
</evidence>
<feature type="compositionally biased region" description="Basic and acidic residues" evidence="1">
    <location>
        <begin position="178"/>
        <end position="195"/>
    </location>
</feature>
<dbReference type="Proteomes" id="UP000002837">
    <property type="component" value="Unassembled WGS sequence"/>
</dbReference>
<keyword evidence="2" id="KW-1133">Transmembrane helix</keyword>